<comment type="caution">
    <text evidence="1">The sequence shown here is derived from an EMBL/GenBank/DDBJ whole genome shotgun (WGS) entry which is preliminary data.</text>
</comment>
<evidence type="ECO:0000313" key="1">
    <source>
        <dbReference type="EMBL" id="KAF4673965.1"/>
    </source>
</evidence>
<name>A0A7J6MQX0_PERCH</name>
<organism evidence="1 2">
    <name type="scientific">Perkinsus chesapeaki</name>
    <name type="common">Clam parasite</name>
    <name type="synonym">Perkinsus andrewsi</name>
    <dbReference type="NCBI Taxonomy" id="330153"/>
    <lineage>
        <taxon>Eukaryota</taxon>
        <taxon>Sar</taxon>
        <taxon>Alveolata</taxon>
        <taxon>Perkinsozoa</taxon>
        <taxon>Perkinsea</taxon>
        <taxon>Perkinsida</taxon>
        <taxon>Perkinsidae</taxon>
        <taxon>Perkinsus</taxon>
    </lineage>
</organism>
<proteinExistence type="predicted"/>
<keyword evidence="2" id="KW-1185">Reference proteome</keyword>
<protein>
    <submittedName>
        <fullName evidence="1">Uncharacterized protein</fullName>
    </submittedName>
</protein>
<accession>A0A7J6MQX0</accession>
<dbReference type="AlphaFoldDB" id="A0A7J6MQX0"/>
<reference evidence="1 2" key="1">
    <citation type="submission" date="2020-04" db="EMBL/GenBank/DDBJ databases">
        <title>Perkinsus chesapeaki whole genome sequence.</title>
        <authorList>
            <person name="Bogema D.R."/>
        </authorList>
    </citation>
    <scope>NUCLEOTIDE SEQUENCE [LARGE SCALE GENOMIC DNA]</scope>
    <source>
        <strain evidence="1">ATCC PRA-425</strain>
    </source>
</reference>
<dbReference type="Proteomes" id="UP000591131">
    <property type="component" value="Unassembled WGS sequence"/>
</dbReference>
<dbReference type="EMBL" id="JAAPAO010000072">
    <property type="protein sequence ID" value="KAF4673965.1"/>
    <property type="molecule type" value="Genomic_DNA"/>
</dbReference>
<evidence type="ECO:0000313" key="2">
    <source>
        <dbReference type="Proteomes" id="UP000591131"/>
    </source>
</evidence>
<sequence>MDGKGERYISLLKARIGDVEISEALNDEEMVYAWKRIAQQGCITRGRLQHFINIFIGSPEGGGCSLSALEIADLYKYMNGGNEDGGDVTQKGFKDFLTSQPTKEMLGDVIPGRPSRLSAFSAAGKLPFSGDEDQKWNKAFYEGSNDLHEENKRKFLASEEAGMKEIERQCLIELFTNLDTKRRGCLDADDIANKIVRNHVGFTRKEGKKADRSIESLALSQDILFELRYRAAMKGLIRRSARDRWGTIRERFMRASVHDDAAKREETFITDLGRRKLSIEGYDDDATNGDSSVLPFQVWLAAVGGGLARKKDDEL</sequence>
<gene>
    <name evidence="1" type="ORF">FOL47_009882</name>
</gene>